<organism evidence="3 4">
    <name type="scientific">Prymnesium parvum</name>
    <name type="common">Toxic golden alga</name>
    <dbReference type="NCBI Taxonomy" id="97485"/>
    <lineage>
        <taxon>Eukaryota</taxon>
        <taxon>Haptista</taxon>
        <taxon>Haptophyta</taxon>
        <taxon>Prymnesiophyceae</taxon>
        <taxon>Prymnesiales</taxon>
        <taxon>Prymnesiaceae</taxon>
        <taxon>Prymnesium</taxon>
    </lineage>
</organism>
<dbReference type="EMBL" id="JBGBPQ010000008">
    <property type="protein sequence ID" value="KAL1521101.1"/>
    <property type="molecule type" value="Genomic_DNA"/>
</dbReference>
<feature type="compositionally biased region" description="Low complexity" evidence="1">
    <location>
        <begin position="23"/>
        <end position="39"/>
    </location>
</feature>
<sequence length="368" mass="39317">MAALSSSPPPPHPRPAPPPPRAPAGSPASPHRNSSSASASPPPPRSSALLLRRGALYASVGVLFTLQLSLLAHRQLGSPVIRISPPLFGLMLLTLAVFLAVAKLLPLHAGRTLRSRILDADANWRSDPTRSFIELFACVAVLWSTYAAGHRLGVSVACAVLSSLVIIFCGEMLTEHIRALEGTLMLRWDMPGSDPKKRVGCSMGVLSLFAWSGIGLIYEHVSDLVLASSLATAVFLLILLTARVTTAFPPTRRMGELLQDRILRPATNWASHPLRSSFESCCCMGVCALVYGAHSNPIHALQAGTIAGMLSVLYTELSAQLRLLDHLHRAAALACAGGAACLTEIAFAFCFSTPREVRQRVADVFSPR</sequence>
<evidence type="ECO:0000256" key="1">
    <source>
        <dbReference type="SAM" id="MobiDB-lite"/>
    </source>
</evidence>
<feature type="transmembrane region" description="Helical" evidence="2">
    <location>
        <begin position="224"/>
        <end position="244"/>
    </location>
</feature>
<evidence type="ECO:0000313" key="4">
    <source>
        <dbReference type="Proteomes" id="UP001515480"/>
    </source>
</evidence>
<feature type="transmembrane region" description="Helical" evidence="2">
    <location>
        <begin position="55"/>
        <end position="76"/>
    </location>
</feature>
<dbReference type="AlphaFoldDB" id="A0AB34JK52"/>
<name>A0AB34JK52_PRYPA</name>
<keyword evidence="2" id="KW-0472">Membrane</keyword>
<gene>
    <name evidence="3" type="ORF">AB1Y20_022655</name>
</gene>
<comment type="caution">
    <text evidence="3">The sequence shown here is derived from an EMBL/GenBank/DDBJ whole genome shotgun (WGS) entry which is preliminary data.</text>
</comment>
<feature type="compositionally biased region" description="Pro residues" evidence="1">
    <location>
        <begin position="7"/>
        <end position="22"/>
    </location>
</feature>
<feature type="transmembrane region" description="Helical" evidence="2">
    <location>
        <begin position="154"/>
        <end position="177"/>
    </location>
</feature>
<evidence type="ECO:0000313" key="3">
    <source>
        <dbReference type="EMBL" id="KAL1521101.1"/>
    </source>
</evidence>
<keyword evidence="2" id="KW-1133">Transmembrane helix</keyword>
<keyword evidence="2" id="KW-0812">Transmembrane</keyword>
<dbReference type="Proteomes" id="UP001515480">
    <property type="component" value="Unassembled WGS sequence"/>
</dbReference>
<evidence type="ECO:0000256" key="2">
    <source>
        <dbReference type="SAM" id="Phobius"/>
    </source>
</evidence>
<accession>A0AB34JK52</accession>
<feature type="transmembrane region" description="Helical" evidence="2">
    <location>
        <begin position="88"/>
        <end position="110"/>
    </location>
</feature>
<keyword evidence="4" id="KW-1185">Reference proteome</keyword>
<protein>
    <recommendedName>
        <fullName evidence="5">Dolichol kinase</fullName>
    </recommendedName>
</protein>
<reference evidence="3 4" key="1">
    <citation type="journal article" date="2024" name="Science">
        <title>Giant polyketide synthase enzymes in the biosynthesis of giant marine polyether toxins.</title>
        <authorList>
            <person name="Fallon T.R."/>
            <person name="Shende V.V."/>
            <person name="Wierzbicki I.H."/>
            <person name="Pendleton A.L."/>
            <person name="Watervoot N.F."/>
            <person name="Auber R.P."/>
            <person name="Gonzalez D.J."/>
            <person name="Wisecaver J.H."/>
            <person name="Moore B.S."/>
        </authorList>
    </citation>
    <scope>NUCLEOTIDE SEQUENCE [LARGE SCALE GENOMIC DNA]</scope>
    <source>
        <strain evidence="3 4">12B1</strain>
    </source>
</reference>
<feature type="region of interest" description="Disordered" evidence="1">
    <location>
        <begin position="1"/>
        <end position="46"/>
    </location>
</feature>
<proteinExistence type="predicted"/>
<feature type="transmembrane region" description="Helical" evidence="2">
    <location>
        <begin position="198"/>
        <end position="218"/>
    </location>
</feature>
<evidence type="ECO:0008006" key="5">
    <source>
        <dbReference type="Google" id="ProtNLM"/>
    </source>
</evidence>